<proteinExistence type="predicted"/>
<feature type="compositionally biased region" description="Acidic residues" evidence="1">
    <location>
        <begin position="556"/>
        <end position="565"/>
    </location>
</feature>
<name>A0A9W7C4C3_9STRA</name>
<reference evidence="3" key="1">
    <citation type="journal article" date="2023" name="Commun. Biol.">
        <title>Genome analysis of Parmales, the sister group of diatoms, reveals the evolutionary specialization of diatoms from phago-mixotrophs to photoautotrophs.</title>
        <authorList>
            <person name="Ban H."/>
            <person name="Sato S."/>
            <person name="Yoshikawa S."/>
            <person name="Yamada K."/>
            <person name="Nakamura Y."/>
            <person name="Ichinomiya M."/>
            <person name="Sato N."/>
            <person name="Blanc-Mathieu R."/>
            <person name="Endo H."/>
            <person name="Kuwata A."/>
            <person name="Ogata H."/>
        </authorList>
    </citation>
    <scope>NUCLEOTIDE SEQUENCE [LARGE SCALE GENOMIC DNA]</scope>
    <source>
        <strain evidence="3">NIES 3700</strain>
    </source>
</reference>
<gene>
    <name evidence="2" type="ORF">TrLO_g11467</name>
</gene>
<dbReference type="AlphaFoldDB" id="A0A9W7C4C3"/>
<feature type="region of interest" description="Disordered" evidence="1">
    <location>
        <begin position="491"/>
        <end position="587"/>
    </location>
</feature>
<evidence type="ECO:0000256" key="1">
    <source>
        <dbReference type="SAM" id="MobiDB-lite"/>
    </source>
</evidence>
<keyword evidence="3" id="KW-1185">Reference proteome</keyword>
<accession>A0A9W7C4C3</accession>
<comment type="caution">
    <text evidence="2">The sequence shown here is derived from an EMBL/GenBank/DDBJ whole genome shotgun (WGS) entry which is preliminary data.</text>
</comment>
<protein>
    <submittedName>
        <fullName evidence="2">Uncharacterized protein</fullName>
    </submittedName>
</protein>
<organism evidence="2 3">
    <name type="scientific">Triparma laevis f. longispina</name>
    <dbReference type="NCBI Taxonomy" id="1714387"/>
    <lineage>
        <taxon>Eukaryota</taxon>
        <taxon>Sar</taxon>
        <taxon>Stramenopiles</taxon>
        <taxon>Ochrophyta</taxon>
        <taxon>Bolidophyceae</taxon>
        <taxon>Parmales</taxon>
        <taxon>Triparmaceae</taxon>
        <taxon>Triparma</taxon>
    </lineage>
</organism>
<sequence length="587" mass="67307">MTPSTARAPSLNPSHCFTRSNPSSTVIGKALGYILPPAPAPFPVQEFELDAQYSGAVSCLDDKNTPPKFGFLTPSDQSSGFSRRVYFNHESFNVALEGGEGLSVGTMKKGQKFDFFIKKVSTKNGPKFNAYNITKLFEPTVVKSEPVDIKPNIIQLPSILPNPPPTPFELYCQSDKVTQSDKKLSQKSLREQYKDENVVSQYLKDKLALESKKKKEEFTTWCTEFSSNYHSLLSSPSQCLSIWNSIKNDNMIKPKKIKKEKVIELMEELILPVQPKIPIQMFAESRGESLREEMYEEVSEINEEEYDKRLRSEFNSEKNERMKLNIMEEYSVLRVKFDKDVKVYDKEIKKKKKRESKAHEKFEKLIEKAEEVDEGDEPNVGTVGVSTVNTSAVNTNNLNEYGIMKARSGDSIFSRVIKVRILEEWEGTDAKIINGMVKELKRVSVDWWSELEREEERREEEEVKKKKSRVGEKAESVFGKVDWAKRAEEMMKEKERKMEEEESESGESGEESGEEEESVDSKESGGEEDIFKTFEPKVKEEKVEKRKKRKAKVEESDSNDDDGDDKVEVVVQTPKKRKNIIVDSDED</sequence>
<evidence type="ECO:0000313" key="2">
    <source>
        <dbReference type="EMBL" id="GMI02600.1"/>
    </source>
</evidence>
<feature type="compositionally biased region" description="Basic and acidic residues" evidence="1">
    <location>
        <begin position="519"/>
        <end position="544"/>
    </location>
</feature>
<dbReference type="Proteomes" id="UP001165122">
    <property type="component" value="Unassembled WGS sequence"/>
</dbReference>
<dbReference type="EMBL" id="BRXW01000046">
    <property type="protein sequence ID" value="GMI02600.1"/>
    <property type="molecule type" value="Genomic_DNA"/>
</dbReference>
<evidence type="ECO:0000313" key="3">
    <source>
        <dbReference type="Proteomes" id="UP001165122"/>
    </source>
</evidence>
<feature type="compositionally biased region" description="Acidic residues" evidence="1">
    <location>
        <begin position="500"/>
        <end position="518"/>
    </location>
</feature>